<dbReference type="Pfam" id="PF00563">
    <property type="entry name" value="EAL"/>
    <property type="match status" value="1"/>
</dbReference>
<accession>A0A3S9B308</accession>
<dbReference type="Gene3D" id="3.30.70.270">
    <property type="match status" value="1"/>
</dbReference>
<dbReference type="Gene3D" id="3.20.20.450">
    <property type="entry name" value="EAL domain"/>
    <property type="match status" value="1"/>
</dbReference>
<dbReference type="InterPro" id="IPR000160">
    <property type="entry name" value="GGDEF_dom"/>
</dbReference>
<dbReference type="SUPFAM" id="SSF55073">
    <property type="entry name" value="Nucleotide cyclase"/>
    <property type="match status" value="1"/>
</dbReference>
<dbReference type="PROSITE" id="PS50887">
    <property type="entry name" value="GGDEF"/>
    <property type="match status" value="1"/>
</dbReference>
<keyword evidence="1" id="KW-0812">Transmembrane</keyword>
<dbReference type="InterPro" id="IPR043128">
    <property type="entry name" value="Rev_trsase/Diguanyl_cyclase"/>
</dbReference>
<feature type="transmembrane region" description="Helical" evidence="1">
    <location>
        <begin position="12"/>
        <end position="31"/>
    </location>
</feature>
<dbReference type="CDD" id="cd01949">
    <property type="entry name" value="GGDEF"/>
    <property type="match status" value="1"/>
</dbReference>
<dbReference type="SMART" id="SM00052">
    <property type="entry name" value="EAL"/>
    <property type="match status" value="1"/>
</dbReference>
<proteinExistence type="predicted"/>
<sequence length="541" mass="59578">MLSDVITSIRARYAFAGTAFGSIFTSAAFAYDAAVIQSAEPFTSLVQTNPVYTAVALFPALMGYTFFKVGESRARLVAELERRIEAEHTLEHNAFHDSLTSLKNRHALECDVLDRIAEGVGPNNRPALMLLDLDKFKFINDTMGHNVGDAILLALSDRLRAASGPEQGIYRLGGDEFVILWSGGPSAKVINAFCDALVSLISFPFELGDLRLATGGSIGVTWLGPDDKTMSDVLRRADLALYRAKEVPGSHFVLYDSTLAYEAEQRMMMEKDLRLAIEEQQFFLEYQPIVHLETGRVKGFEALVRWQRGDLVVRPDMFIPVAEKSGLIVPLGKWVLAEACRHASLWPADVGVSVNVAGEQFKDVGFVAMVERTLAETGLNARRLTIEFTESLFSVDVDVVRGSLSRLRALGVKLALDDFGTGFSSISHLRCFPLDTLKIDRSFTESMLTDEREAELVGVIMKLSQAFDISTTVEGVETESQLEFIRKAGAGDVQGFLFSRPVPVDQVPSVIAETRNRQRKNEALPVAASAAIVKLPKRYQA</sequence>
<dbReference type="RefSeq" id="WP_126009412.1">
    <property type="nucleotide sequence ID" value="NZ_CP032509.1"/>
</dbReference>
<dbReference type="PANTHER" id="PTHR44757">
    <property type="entry name" value="DIGUANYLATE CYCLASE DGCP"/>
    <property type="match status" value="1"/>
</dbReference>
<dbReference type="EMBL" id="CP032509">
    <property type="protein sequence ID" value="AZN71261.1"/>
    <property type="molecule type" value="Genomic_DNA"/>
</dbReference>
<dbReference type="Pfam" id="PF00990">
    <property type="entry name" value="GGDEF"/>
    <property type="match status" value="1"/>
</dbReference>
<evidence type="ECO:0000259" key="2">
    <source>
        <dbReference type="PROSITE" id="PS50883"/>
    </source>
</evidence>
<dbReference type="PANTHER" id="PTHR44757:SF2">
    <property type="entry name" value="BIOFILM ARCHITECTURE MAINTENANCE PROTEIN MBAA"/>
    <property type="match status" value="1"/>
</dbReference>
<dbReference type="NCBIfam" id="TIGR00254">
    <property type="entry name" value="GGDEF"/>
    <property type="match status" value="1"/>
</dbReference>
<dbReference type="SMART" id="SM00267">
    <property type="entry name" value="GGDEF"/>
    <property type="match status" value="1"/>
</dbReference>
<organism evidence="4 5">
    <name type="scientific">Georhizobium profundi</name>
    <dbReference type="NCBI Taxonomy" id="2341112"/>
    <lineage>
        <taxon>Bacteria</taxon>
        <taxon>Pseudomonadati</taxon>
        <taxon>Pseudomonadota</taxon>
        <taxon>Alphaproteobacteria</taxon>
        <taxon>Hyphomicrobiales</taxon>
        <taxon>Rhizobiaceae</taxon>
        <taxon>Georhizobium</taxon>
    </lineage>
</organism>
<dbReference type="InterPro" id="IPR052155">
    <property type="entry name" value="Biofilm_reg_signaling"/>
</dbReference>
<dbReference type="PROSITE" id="PS50883">
    <property type="entry name" value="EAL"/>
    <property type="match status" value="1"/>
</dbReference>
<evidence type="ECO:0000256" key="1">
    <source>
        <dbReference type="SAM" id="Phobius"/>
    </source>
</evidence>
<dbReference type="InterPro" id="IPR029787">
    <property type="entry name" value="Nucleotide_cyclase"/>
</dbReference>
<dbReference type="InterPro" id="IPR035919">
    <property type="entry name" value="EAL_sf"/>
</dbReference>
<evidence type="ECO:0000259" key="3">
    <source>
        <dbReference type="PROSITE" id="PS50887"/>
    </source>
</evidence>
<keyword evidence="5" id="KW-1185">Reference proteome</keyword>
<reference evidence="4 5" key="1">
    <citation type="submission" date="2018-09" db="EMBL/GenBank/DDBJ databases">
        <title>Marinorhizobium profundi gen. nov., sp. nov., isolated from a deep-sea sediment sample from the New Britain Trench and proposal of Marinorhizobiaceae fam. nov. in the order Rhizobiales of the class Alphaproteobacteria.</title>
        <authorList>
            <person name="Cao J."/>
        </authorList>
    </citation>
    <scope>NUCLEOTIDE SEQUENCE [LARGE SCALE GENOMIC DNA]</scope>
    <source>
        <strain evidence="4 5">WS11</strain>
    </source>
</reference>
<protein>
    <submittedName>
        <fullName evidence="4">Bifunctional diguanylate cyclase/phosphodiesterase</fullName>
    </submittedName>
</protein>
<keyword evidence="1" id="KW-1133">Transmembrane helix</keyword>
<keyword evidence="1" id="KW-0472">Membrane</keyword>
<name>A0A3S9B308_9HYPH</name>
<feature type="domain" description="GGDEF" evidence="3">
    <location>
        <begin position="124"/>
        <end position="257"/>
    </location>
</feature>
<dbReference type="KEGG" id="abaw:D5400_08265"/>
<dbReference type="SUPFAM" id="SSF141868">
    <property type="entry name" value="EAL domain-like"/>
    <property type="match status" value="1"/>
</dbReference>
<dbReference type="OrthoDB" id="9814202at2"/>
<dbReference type="AlphaFoldDB" id="A0A3S9B308"/>
<gene>
    <name evidence="4" type="ORF">D5400_08265</name>
</gene>
<dbReference type="Proteomes" id="UP000268192">
    <property type="component" value="Chromosome"/>
</dbReference>
<feature type="domain" description="EAL" evidence="2">
    <location>
        <begin position="266"/>
        <end position="515"/>
    </location>
</feature>
<dbReference type="CDD" id="cd01948">
    <property type="entry name" value="EAL"/>
    <property type="match status" value="1"/>
</dbReference>
<dbReference type="InterPro" id="IPR001633">
    <property type="entry name" value="EAL_dom"/>
</dbReference>
<evidence type="ECO:0000313" key="5">
    <source>
        <dbReference type="Proteomes" id="UP000268192"/>
    </source>
</evidence>
<evidence type="ECO:0000313" key="4">
    <source>
        <dbReference type="EMBL" id="AZN71261.1"/>
    </source>
</evidence>